<dbReference type="InterPro" id="IPR042377">
    <property type="entry name" value="GSDME"/>
</dbReference>
<dbReference type="OrthoDB" id="8815334at2759"/>
<evidence type="ECO:0000256" key="2">
    <source>
        <dbReference type="ARBA" id="ARBA00009279"/>
    </source>
</evidence>
<comment type="similarity">
    <text evidence="2">Belongs to the gasdermin family.</text>
</comment>
<name>A0A8T2N2W8_9TELE</name>
<dbReference type="GO" id="GO:0012505">
    <property type="term" value="C:endomembrane system"/>
    <property type="evidence" value="ECO:0007669"/>
    <property type="project" value="UniProtKB-SubCell"/>
</dbReference>
<feature type="domain" description="Gasdermin pore forming" evidence="4">
    <location>
        <begin position="19"/>
        <end position="118"/>
    </location>
</feature>
<accession>A0A8T2N2W8</accession>
<organism evidence="5 6">
    <name type="scientific">Albula glossodonta</name>
    <name type="common">roundjaw bonefish</name>
    <dbReference type="NCBI Taxonomy" id="121402"/>
    <lineage>
        <taxon>Eukaryota</taxon>
        <taxon>Metazoa</taxon>
        <taxon>Chordata</taxon>
        <taxon>Craniata</taxon>
        <taxon>Vertebrata</taxon>
        <taxon>Euteleostomi</taxon>
        <taxon>Actinopterygii</taxon>
        <taxon>Neopterygii</taxon>
        <taxon>Teleostei</taxon>
        <taxon>Albuliformes</taxon>
        <taxon>Albulidae</taxon>
        <taxon>Albula</taxon>
    </lineage>
</organism>
<evidence type="ECO:0000313" key="6">
    <source>
        <dbReference type="Proteomes" id="UP000824540"/>
    </source>
</evidence>
<gene>
    <name evidence="5" type="ORF">JZ751_016249</name>
</gene>
<evidence type="ECO:0000256" key="3">
    <source>
        <dbReference type="ARBA" id="ARBA00023136"/>
    </source>
</evidence>
<comment type="subcellular location">
    <subcellularLocation>
        <location evidence="1">Endomembrane system</location>
    </subcellularLocation>
</comment>
<dbReference type="AlphaFoldDB" id="A0A8T2N2W8"/>
<dbReference type="PANTHER" id="PTHR15207:SF3">
    <property type="entry name" value="DEAFNESS, AUTOSOMAL DOMINANT 5-RELATED"/>
    <property type="match status" value="1"/>
</dbReference>
<dbReference type="Pfam" id="PF04598">
    <property type="entry name" value="Gasdermin"/>
    <property type="match status" value="1"/>
</dbReference>
<sequence length="429" mass="45814">MAAGDVSVLFPLHGSGLLNLDHGLVKLAGLRPRVGLAVLKERIVSTQPCSISQQVQGLGGCGAMLALIGPSNVQVSVQENGNIQSDSNVSMEIPEHTVLAYSVIELEIKHNGQYELCLGGFEVDGLVRSNTAEEQPVPGGEPISILHKDLEVLMVHFQCLADLPVLTRSALLQQLKEVLSDRTMLSVLEDLVRDPAVQRAETSTLSVGPALTPTFLGPALLSLLTTLEGMCDEDTVSLGELEQLSEPQRQTVKALLDMLQDQSGAFTSTPLLMAMHLLLSAAEGESSTPDTPHHLPATLSSTYMESVWCLLCRSEMSDTEMSDAGLSFSLSEMSDAEMSDAGLSQLYTCCYPHVLKSLQDLVNGVMVNGESALAEKEVCQRVELLFSASNVVLQREGGRLWAETGALPGLHPLLMCIAVQALASLSTGL</sequence>
<keyword evidence="6" id="KW-1185">Reference proteome</keyword>
<evidence type="ECO:0000313" key="5">
    <source>
        <dbReference type="EMBL" id="KAG9332022.1"/>
    </source>
</evidence>
<dbReference type="PANTHER" id="PTHR15207">
    <property type="entry name" value="NONSYNDROMIC HEARING IMPAIRMENT PROTEIN"/>
    <property type="match status" value="1"/>
</dbReference>
<dbReference type="InterPro" id="IPR040460">
    <property type="entry name" value="Gasdermin_pore"/>
</dbReference>
<protein>
    <recommendedName>
        <fullName evidence="4">Gasdermin pore forming domain-containing protein</fullName>
    </recommendedName>
</protein>
<dbReference type="GO" id="GO:0005737">
    <property type="term" value="C:cytoplasm"/>
    <property type="evidence" value="ECO:0007669"/>
    <property type="project" value="TreeGrafter"/>
</dbReference>
<reference evidence="5" key="1">
    <citation type="thesis" date="2021" institute="BYU ScholarsArchive" country="Provo, UT, USA">
        <title>Applications of and Algorithms for Genome Assembly and Genomic Analyses with an Emphasis on Marine Teleosts.</title>
        <authorList>
            <person name="Pickett B.D."/>
        </authorList>
    </citation>
    <scope>NUCLEOTIDE SEQUENCE</scope>
    <source>
        <strain evidence="5">HI-2016</strain>
    </source>
</reference>
<evidence type="ECO:0000256" key="1">
    <source>
        <dbReference type="ARBA" id="ARBA00004308"/>
    </source>
</evidence>
<dbReference type="GO" id="GO:0012501">
    <property type="term" value="P:programmed cell death"/>
    <property type="evidence" value="ECO:0007669"/>
    <property type="project" value="InterPro"/>
</dbReference>
<keyword evidence="3" id="KW-0472">Membrane</keyword>
<proteinExistence type="inferred from homology"/>
<dbReference type="EMBL" id="JAFBMS010000265">
    <property type="protein sequence ID" value="KAG9332022.1"/>
    <property type="molecule type" value="Genomic_DNA"/>
</dbReference>
<evidence type="ECO:0000259" key="4">
    <source>
        <dbReference type="Pfam" id="PF04598"/>
    </source>
</evidence>
<dbReference type="Proteomes" id="UP000824540">
    <property type="component" value="Unassembled WGS sequence"/>
</dbReference>
<comment type="caution">
    <text evidence="5">The sequence shown here is derived from an EMBL/GenBank/DDBJ whole genome shotgun (WGS) entry which is preliminary data.</text>
</comment>